<keyword evidence="1" id="KW-0378">Hydrolase</keyword>
<dbReference type="EMBL" id="JALJOT010000011">
    <property type="protein sequence ID" value="KAK9905728.1"/>
    <property type="molecule type" value="Genomic_DNA"/>
</dbReference>
<comment type="similarity">
    <text evidence="1">Belongs to the helicase family.</text>
</comment>
<feature type="domain" description="AAA+ ATPase" evidence="2">
    <location>
        <begin position="112"/>
        <end position="254"/>
    </location>
</feature>
<dbReference type="InterPro" id="IPR051055">
    <property type="entry name" value="PIF1_helicase"/>
</dbReference>
<dbReference type="Gene3D" id="2.30.30.940">
    <property type="match status" value="1"/>
</dbReference>
<dbReference type="SUPFAM" id="SSF52540">
    <property type="entry name" value="P-loop containing nucleoside triphosphate hydrolases"/>
    <property type="match status" value="2"/>
</dbReference>
<evidence type="ECO:0000259" key="2">
    <source>
        <dbReference type="SMART" id="SM00382"/>
    </source>
</evidence>
<dbReference type="Proteomes" id="UP001491310">
    <property type="component" value="Unassembled WGS sequence"/>
</dbReference>
<keyword evidence="1" id="KW-0234">DNA repair</keyword>
<dbReference type="PANTHER" id="PTHR47642:SF7">
    <property type="entry name" value="ATP-DEPENDENT DNA HELICASE PIF1"/>
    <property type="match status" value="1"/>
</dbReference>
<keyword evidence="1" id="KW-0347">Helicase</keyword>
<dbReference type="InterPro" id="IPR027417">
    <property type="entry name" value="P-loop_NTPase"/>
</dbReference>
<comment type="caution">
    <text evidence="3">The sequence shown here is derived from an EMBL/GenBank/DDBJ whole genome shotgun (WGS) entry which is preliminary data.</text>
</comment>
<dbReference type="Pfam" id="PF21530">
    <property type="entry name" value="Pif1_2B_dom"/>
    <property type="match status" value="1"/>
</dbReference>
<gene>
    <name evidence="3" type="ORF">WJX75_005308</name>
</gene>
<protein>
    <recommendedName>
        <fullName evidence="1">ATP-dependent DNA helicase</fullName>
        <ecNumber evidence="1">5.6.2.3</ecNumber>
    </recommendedName>
</protein>
<dbReference type="Gene3D" id="3.40.50.300">
    <property type="entry name" value="P-loop containing nucleotide triphosphate hydrolases"/>
    <property type="match status" value="2"/>
</dbReference>
<accession>A0ABR2YI63</accession>
<evidence type="ECO:0000256" key="1">
    <source>
        <dbReference type="RuleBase" id="RU363044"/>
    </source>
</evidence>
<dbReference type="InterPro" id="IPR049163">
    <property type="entry name" value="Pif1-like_2B_dom"/>
</dbReference>
<evidence type="ECO:0000313" key="4">
    <source>
        <dbReference type="Proteomes" id="UP001491310"/>
    </source>
</evidence>
<dbReference type="Pfam" id="PF05970">
    <property type="entry name" value="PIF1"/>
    <property type="match status" value="1"/>
</dbReference>
<dbReference type="PANTHER" id="PTHR47642">
    <property type="entry name" value="ATP-DEPENDENT DNA HELICASE"/>
    <property type="match status" value="1"/>
</dbReference>
<proteinExistence type="inferred from homology"/>
<keyword evidence="4" id="KW-1185">Reference proteome</keyword>
<name>A0ABR2YI63_9CHLO</name>
<dbReference type="InterPro" id="IPR003593">
    <property type="entry name" value="AAA+_ATPase"/>
</dbReference>
<comment type="cofactor">
    <cofactor evidence="1">
        <name>Mg(2+)</name>
        <dbReference type="ChEBI" id="CHEBI:18420"/>
    </cofactor>
</comment>
<sequence>MAQLVVDLSPREESFQLKPPLSMVSSRIPEGLLTISLQRVQIHTGAPPYRIQVMISGGDPAQLVVLRDALHRIMMGTRGQPLRPLHPNILQDCEPLLPLSPEQQRVTDLALSGKSIFFTGCAGTGKSLVIKHILRALPAATTFLTASTGLAASALGGTTLNAFAGIGRAEGGLQGMLKMASRPDAAKRWRTATTLIIDEISMVDGGMLDDLEQVARSVRRCKQPFGGLQLVLTGDFHQLPPVAKGRQAMAERKFAFEADCWESCISACMLLTKVYRQADREFVDILSAVRRGRCSRAILDKLQDRCGRPLGMVDSILPTKLYTHTDDVDAINSRHLAELSGEAVRFVAQDTGNPDTLKSACHAKAVVELKVGAQVMLTRNVSAKRGLVNGARGVLERFVGNTIRLPVVRFASGPEVTVGKERWTVKSGNRVLATRTQIPLACAWALSVHKSQGMTLDKVEVNLARAFEGGMAYVALSRARSLEGLHVSGKIHPQALQADPKVTAFYAAMASR</sequence>
<organism evidence="3 4">
    <name type="scientific">Coccomyxa subellipsoidea</name>
    <dbReference type="NCBI Taxonomy" id="248742"/>
    <lineage>
        <taxon>Eukaryota</taxon>
        <taxon>Viridiplantae</taxon>
        <taxon>Chlorophyta</taxon>
        <taxon>core chlorophytes</taxon>
        <taxon>Trebouxiophyceae</taxon>
        <taxon>Trebouxiophyceae incertae sedis</taxon>
        <taxon>Coccomyxaceae</taxon>
        <taxon>Coccomyxa</taxon>
    </lineage>
</organism>
<dbReference type="SMART" id="SM00382">
    <property type="entry name" value="AAA"/>
    <property type="match status" value="1"/>
</dbReference>
<keyword evidence="1" id="KW-0233">DNA recombination</keyword>
<dbReference type="CDD" id="cd18809">
    <property type="entry name" value="SF1_C_RecD"/>
    <property type="match status" value="1"/>
</dbReference>
<dbReference type="CDD" id="cd18037">
    <property type="entry name" value="DEXSc_Pif1_like"/>
    <property type="match status" value="1"/>
</dbReference>
<dbReference type="InterPro" id="IPR010285">
    <property type="entry name" value="DNA_helicase_pif1-like_DEAD"/>
</dbReference>
<dbReference type="EC" id="5.6.2.3" evidence="1"/>
<keyword evidence="1" id="KW-0227">DNA damage</keyword>
<keyword evidence="1" id="KW-0067">ATP-binding</keyword>
<keyword evidence="1" id="KW-0547">Nucleotide-binding</keyword>
<evidence type="ECO:0000313" key="3">
    <source>
        <dbReference type="EMBL" id="KAK9905728.1"/>
    </source>
</evidence>
<reference evidence="3 4" key="1">
    <citation type="journal article" date="2024" name="Nat. Commun.">
        <title>Phylogenomics reveals the evolutionary origins of lichenization in chlorophyte algae.</title>
        <authorList>
            <person name="Puginier C."/>
            <person name="Libourel C."/>
            <person name="Otte J."/>
            <person name="Skaloud P."/>
            <person name="Haon M."/>
            <person name="Grisel S."/>
            <person name="Petersen M."/>
            <person name="Berrin J.G."/>
            <person name="Delaux P.M."/>
            <person name="Dal Grande F."/>
            <person name="Keller J."/>
        </authorList>
    </citation>
    <scope>NUCLEOTIDE SEQUENCE [LARGE SCALE GENOMIC DNA]</scope>
    <source>
        <strain evidence="3 4">SAG 216-7</strain>
    </source>
</reference>
<comment type="catalytic activity">
    <reaction evidence="1">
        <text>ATP + H2O = ADP + phosphate + H(+)</text>
        <dbReference type="Rhea" id="RHEA:13065"/>
        <dbReference type="ChEBI" id="CHEBI:15377"/>
        <dbReference type="ChEBI" id="CHEBI:15378"/>
        <dbReference type="ChEBI" id="CHEBI:30616"/>
        <dbReference type="ChEBI" id="CHEBI:43474"/>
        <dbReference type="ChEBI" id="CHEBI:456216"/>
        <dbReference type="EC" id="5.6.2.3"/>
    </reaction>
</comment>